<proteinExistence type="inferred from homology"/>
<dbReference type="Pfam" id="PF12704">
    <property type="entry name" value="MacB_PCD"/>
    <property type="match status" value="1"/>
</dbReference>
<keyword evidence="4 7" id="KW-0812">Transmembrane</keyword>
<keyword evidence="6 7" id="KW-0472">Membrane</keyword>
<dbReference type="STRING" id="1703779.AMJ83_00315"/>
<gene>
    <name evidence="10" type="ORF">AMJ83_00315</name>
</gene>
<evidence type="ECO:0000259" key="8">
    <source>
        <dbReference type="Pfam" id="PF02687"/>
    </source>
</evidence>
<sequence>MILMNSMMNGVDKLASQNIIDYETSHLEIFADGYYREEGVFPLDTIIDNPGLILKKIEQISNVKSVAPRVKFQASISNGIDELPVIGVGVDIKKEKEVFKIVNSVVKGSFLQHEGDVLIGKDLSRDMDLDIGSYLTIITKDRNGTYNAFDLTVSGIINTGHPLFDRNAALISIEQAQELLAIFDGVTELSVRVRDDRNLVRTKERLVQAVGKEYEVYTWRELNAAIFEISGFKRMAQFMIALVVVIIAAVGIINTMLMAVMERIPEIGTLKAMGFNNQGIVKMFVYEGGIIGIFGSLLGCLIGLLLSLYLVHFGIDMSAMFGNADIVYPMKFIIVGEIDYWTVLSVFLFGVFVSVFVTLWPVRKATRLQPVDALRHV</sequence>
<comment type="similarity">
    <text evidence="2">Belongs to the ABC-4 integral membrane protein family. LolC/E subfamily.</text>
</comment>
<dbReference type="PANTHER" id="PTHR30489:SF0">
    <property type="entry name" value="LIPOPROTEIN-RELEASING SYSTEM TRANSMEMBRANE PROTEIN LOLE"/>
    <property type="match status" value="1"/>
</dbReference>
<comment type="subcellular location">
    <subcellularLocation>
        <location evidence="1">Cell membrane</location>
        <topology evidence="1">Multi-pass membrane protein</topology>
    </subcellularLocation>
</comment>
<dbReference type="Pfam" id="PF02687">
    <property type="entry name" value="FtsX"/>
    <property type="match status" value="1"/>
</dbReference>
<accession>A0A0S8FX65</accession>
<feature type="domain" description="MacB-like periplasmic core" evidence="9">
    <location>
        <begin position="2"/>
        <end position="208"/>
    </location>
</feature>
<comment type="caution">
    <text evidence="10">The sequence shown here is derived from an EMBL/GenBank/DDBJ whole genome shotgun (WGS) entry which is preliminary data.</text>
</comment>
<dbReference type="InterPro" id="IPR003838">
    <property type="entry name" value="ABC3_permease_C"/>
</dbReference>
<dbReference type="AlphaFoldDB" id="A0A0S8FX65"/>
<keyword evidence="5 7" id="KW-1133">Transmembrane helix</keyword>
<keyword evidence="3" id="KW-1003">Cell membrane</keyword>
<dbReference type="GO" id="GO:0098797">
    <property type="term" value="C:plasma membrane protein complex"/>
    <property type="evidence" value="ECO:0007669"/>
    <property type="project" value="TreeGrafter"/>
</dbReference>
<evidence type="ECO:0000256" key="7">
    <source>
        <dbReference type="SAM" id="Phobius"/>
    </source>
</evidence>
<feature type="transmembrane region" description="Helical" evidence="7">
    <location>
        <begin position="340"/>
        <end position="362"/>
    </location>
</feature>
<dbReference type="InterPro" id="IPR025857">
    <property type="entry name" value="MacB_PCD"/>
</dbReference>
<evidence type="ECO:0000256" key="5">
    <source>
        <dbReference type="ARBA" id="ARBA00022989"/>
    </source>
</evidence>
<dbReference type="InterPro" id="IPR051447">
    <property type="entry name" value="Lipoprotein-release_system"/>
</dbReference>
<feature type="domain" description="ABC3 transporter permease C-terminal" evidence="8">
    <location>
        <begin position="239"/>
        <end position="370"/>
    </location>
</feature>
<evidence type="ECO:0000313" key="10">
    <source>
        <dbReference type="EMBL" id="KPK64682.1"/>
    </source>
</evidence>
<reference evidence="10 11" key="1">
    <citation type="journal article" date="2015" name="Microbiome">
        <title>Genomic resolution of linkages in carbon, nitrogen, and sulfur cycling among widespread estuary sediment bacteria.</title>
        <authorList>
            <person name="Baker B.J."/>
            <person name="Lazar C.S."/>
            <person name="Teske A.P."/>
            <person name="Dick G.J."/>
        </authorList>
    </citation>
    <scope>NUCLEOTIDE SEQUENCE [LARGE SCALE GENOMIC DNA]</scope>
    <source>
        <strain evidence="10">SM23_42</strain>
    </source>
</reference>
<evidence type="ECO:0008006" key="12">
    <source>
        <dbReference type="Google" id="ProtNLM"/>
    </source>
</evidence>
<evidence type="ECO:0000256" key="4">
    <source>
        <dbReference type="ARBA" id="ARBA00022692"/>
    </source>
</evidence>
<evidence type="ECO:0000256" key="1">
    <source>
        <dbReference type="ARBA" id="ARBA00004651"/>
    </source>
</evidence>
<evidence type="ECO:0000313" key="11">
    <source>
        <dbReference type="Proteomes" id="UP000051373"/>
    </source>
</evidence>
<organism evidence="10 11">
    <name type="scientific">candidate division WOR_3 bacterium SM23_42</name>
    <dbReference type="NCBI Taxonomy" id="1703779"/>
    <lineage>
        <taxon>Bacteria</taxon>
        <taxon>Bacteria division WOR-3</taxon>
    </lineage>
</organism>
<evidence type="ECO:0000256" key="3">
    <source>
        <dbReference type="ARBA" id="ARBA00022475"/>
    </source>
</evidence>
<name>A0A0S8FX65_UNCW3</name>
<evidence type="ECO:0000256" key="2">
    <source>
        <dbReference type="ARBA" id="ARBA00005236"/>
    </source>
</evidence>
<dbReference type="Proteomes" id="UP000051373">
    <property type="component" value="Unassembled WGS sequence"/>
</dbReference>
<protein>
    <recommendedName>
        <fullName evidence="12">ABC3 transporter permease protein domain-containing protein</fullName>
    </recommendedName>
</protein>
<feature type="transmembrane region" description="Helical" evidence="7">
    <location>
        <begin position="290"/>
        <end position="311"/>
    </location>
</feature>
<dbReference type="EMBL" id="LJUJ01000001">
    <property type="protein sequence ID" value="KPK64682.1"/>
    <property type="molecule type" value="Genomic_DNA"/>
</dbReference>
<feature type="transmembrane region" description="Helical" evidence="7">
    <location>
        <begin position="238"/>
        <end position="261"/>
    </location>
</feature>
<dbReference type="PANTHER" id="PTHR30489">
    <property type="entry name" value="LIPOPROTEIN-RELEASING SYSTEM TRANSMEMBRANE PROTEIN LOLE"/>
    <property type="match status" value="1"/>
</dbReference>
<evidence type="ECO:0000256" key="6">
    <source>
        <dbReference type="ARBA" id="ARBA00023136"/>
    </source>
</evidence>
<evidence type="ECO:0000259" key="9">
    <source>
        <dbReference type="Pfam" id="PF12704"/>
    </source>
</evidence>
<dbReference type="GO" id="GO:0044874">
    <property type="term" value="P:lipoprotein localization to outer membrane"/>
    <property type="evidence" value="ECO:0007669"/>
    <property type="project" value="TreeGrafter"/>
</dbReference>